<evidence type="ECO:0000256" key="2">
    <source>
        <dbReference type="ARBA" id="ARBA00023125"/>
    </source>
</evidence>
<protein>
    <submittedName>
        <fullName evidence="6">Transcriptional regulator</fullName>
    </submittedName>
</protein>
<dbReference type="GO" id="GO:0043565">
    <property type="term" value="F:sequence-specific DNA binding"/>
    <property type="evidence" value="ECO:0007669"/>
    <property type="project" value="InterPro"/>
</dbReference>
<dbReference type="AlphaFoldDB" id="A0AAD1FEL9"/>
<dbReference type="CDD" id="cd03138">
    <property type="entry name" value="GATase1_AraC_2"/>
    <property type="match status" value="1"/>
</dbReference>
<gene>
    <name evidence="6" type="ORF">KF707C_14940</name>
</gene>
<dbReference type="Pfam" id="PF12833">
    <property type="entry name" value="HTH_18"/>
    <property type="match status" value="1"/>
</dbReference>
<proteinExistence type="predicted"/>
<feature type="domain" description="HTH araC/xylS-type" evidence="5">
    <location>
        <begin position="215"/>
        <end position="316"/>
    </location>
</feature>
<evidence type="ECO:0000256" key="3">
    <source>
        <dbReference type="ARBA" id="ARBA00023163"/>
    </source>
</evidence>
<sequence>MTPLLEIDILLYPGAQLAAAHGLSDLFSVANRMAAEHPGAALPVLRTRHFGADAAGGISCQLDSHPGATGQPSVAILPPCLGPLPADEALAPFTAWLGQRHAAGATLSSVCAGAYLLARTGLLAGRVLTTHWSLARDLGERFPELTVDADKLVVDDGDIITAGGVMAWTDLGLALVDRLLGPTIAADTARFLVLDLTRHSQQYFRRFTPVLTHGDEAVLKVQRWLQRDARHVSLAAMAAEAGLGERTFLRRFQQATGLRPTEYCQQLRAAKARELLELTNRTVDQIAWDVGYQDPAAFRKVFTRMVGLSPMDYRKRFGPRGAGERSREVADGAALL</sequence>
<name>A0AAD1FEL9_METFU</name>
<reference evidence="7" key="1">
    <citation type="submission" date="2015-05" db="EMBL/GenBank/DDBJ databases">
        <title>Draft genome sequencing of a biphenyl-degrading bacterium, Pseudomonas balearica KF707 (=NBRC110670).</title>
        <authorList>
            <person name="Kimura N."/>
            <person name="Hirose J."/>
            <person name="Watanabe T."/>
            <person name="Suenaga H."/>
            <person name="Fujihara H."/>
            <person name="Noguchi M."/>
            <person name="Hashimoto M."/>
            <person name="Shimodaira J."/>
            <person name="Tsuchikane K."/>
            <person name="Hosoyama A."/>
            <person name="Yamazoe A."/>
            <person name="Fujita N."/>
            <person name="Furukawa K."/>
        </authorList>
    </citation>
    <scope>NUCLEOTIDE SEQUENCE [LARGE SCALE GENOMIC DNA]</scope>
    <source>
        <strain evidence="7">DSM 10086 / NBRC 110670 / KF707</strain>
    </source>
</reference>
<dbReference type="GO" id="GO:0009893">
    <property type="term" value="P:positive regulation of metabolic process"/>
    <property type="evidence" value="ECO:0007669"/>
    <property type="project" value="UniProtKB-ARBA"/>
</dbReference>
<dbReference type="InterPro" id="IPR009057">
    <property type="entry name" value="Homeodomain-like_sf"/>
</dbReference>
<dbReference type="KEGG" id="pfuw:KF707C_14940"/>
<evidence type="ECO:0000313" key="6">
    <source>
        <dbReference type="EMBL" id="BAU73182.1"/>
    </source>
</evidence>
<dbReference type="Gene3D" id="1.10.10.60">
    <property type="entry name" value="Homeodomain-like"/>
    <property type="match status" value="2"/>
</dbReference>
<keyword evidence="2" id="KW-0238">DNA-binding</keyword>
<evidence type="ECO:0000256" key="4">
    <source>
        <dbReference type="SAM" id="MobiDB-lite"/>
    </source>
</evidence>
<keyword evidence="1" id="KW-0805">Transcription regulation</keyword>
<dbReference type="Pfam" id="PF01965">
    <property type="entry name" value="DJ-1_PfpI"/>
    <property type="match status" value="1"/>
</dbReference>
<dbReference type="InterPro" id="IPR018062">
    <property type="entry name" value="HTH_AraC-typ_CS"/>
</dbReference>
<dbReference type="SUPFAM" id="SSF46689">
    <property type="entry name" value="Homeodomain-like"/>
    <property type="match status" value="2"/>
</dbReference>
<dbReference type="RefSeq" id="WP_003451059.1">
    <property type="nucleotide sequence ID" value="NZ_AJMR01000121.1"/>
</dbReference>
<feature type="region of interest" description="Disordered" evidence="4">
    <location>
        <begin position="317"/>
        <end position="336"/>
    </location>
</feature>
<dbReference type="PANTHER" id="PTHR43130:SF3">
    <property type="entry name" value="HTH-TYPE TRANSCRIPTIONAL REGULATOR RV1931C"/>
    <property type="match status" value="1"/>
</dbReference>
<dbReference type="InterPro" id="IPR052158">
    <property type="entry name" value="INH-QAR"/>
</dbReference>
<dbReference type="Proteomes" id="UP000218554">
    <property type="component" value="Chromosome"/>
</dbReference>
<dbReference type="EMBL" id="AP014862">
    <property type="protein sequence ID" value="BAU73182.1"/>
    <property type="molecule type" value="Genomic_DNA"/>
</dbReference>
<dbReference type="InterPro" id="IPR002818">
    <property type="entry name" value="DJ-1/PfpI"/>
</dbReference>
<dbReference type="SMART" id="SM00342">
    <property type="entry name" value="HTH_ARAC"/>
    <property type="match status" value="1"/>
</dbReference>
<dbReference type="InterPro" id="IPR018060">
    <property type="entry name" value="HTH_AraC"/>
</dbReference>
<evidence type="ECO:0000256" key="1">
    <source>
        <dbReference type="ARBA" id="ARBA00023015"/>
    </source>
</evidence>
<dbReference type="SUPFAM" id="SSF52317">
    <property type="entry name" value="Class I glutamine amidotransferase-like"/>
    <property type="match status" value="1"/>
</dbReference>
<reference evidence="6 7" key="2">
    <citation type="journal article" date="2017" name="Int. J. Syst. Evol. Microbiol.">
        <title>Pseudomonas furukawaii sp. nov., a polychlorinated biphenyl-degrading bacterium isolated from biphenyl-contaminated soil in Japan.</title>
        <authorList>
            <person name="Kimura N."/>
            <person name="Watanabe T."/>
            <person name="Suenaga H."/>
            <person name="Fujihara H."/>
            <person name="Futagami T."/>
            <person name="Goto M."/>
            <person name="Hanada S."/>
            <person name="Hirose J."/>
        </authorList>
    </citation>
    <scope>NUCLEOTIDE SEQUENCE [LARGE SCALE GENOMIC DNA]</scope>
    <source>
        <strain evidence="7">DSM 10086 / NBRC 110670 / KF707</strain>
    </source>
</reference>
<dbReference type="Gene3D" id="3.40.50.880">
    <property type="match status" value="1"/>
</dbReference>
<evidence type="ECO:0000313" key="7">
    <source>
        <dbReference type="Proteomes" id="UP000218554"/>
    </source>
</evidence>
<organism evidence="6 7">
    <name type="scientific">Metapseudomonas furukawaii</name>
    <name type="common">Pseudomonas furukawaii</name>
    <dbReference type="NCBI Taxonomy" id="1149133"/>
    <lineage>
        <taxon>Bacteria</taxon>
        <taxon>Pseudomonadati</taxon>
        <taxon>Pseudomonadota</taxon>
        <taxon>Gammaproteobacteria</taxon>
        <taxon>Pseudomonadales</taxon>
        <taxon>Pseudomonadaceae</taxon>
        <taxon>Metapseudomonas</taxon>
    </lineage>
</organism>
<dbReference type="PROSITE" id="PS01124">
    <property type="entry name" value="HTH_ARAC_FAMILY_2"/>
    <property type="match status" value="1"/>
</dbReference>
<dbReference type="InterPro" id="IPR029062">
    <property type="entry name" value="Class_I_gatase-like"/>
</dbReference>
<dbReference type="GO" id="GO:0003700">
    <property type="term" value="F:DNA-binding transcription factor activity"/>
    <property type="evidence" value="ECO:0007669"/>
    <property type="project" value="InterPro"/>
</dbReference>
<accession>A0AAD1FEL9</accession>
<dbReference type="PANTHER" id="PTHR43130">
    <property type="entry name" value="ARAC-FAMILY TRANSCRIPTIONAL REGULATOR"/>
    <property type="match status" value="1"/>
</dbReference>
<keyword evidence="7" id="KW-1185">Reference proteome</keyword>
<keyword evidence="3" id="KW-0804">Transcription</keyword>
<evidence type="ECO:0000259" key="5">
    <source>
        <dbReference type="PROSITE" id="PS01124"/>
    </source>
</evidence>
<dbReference type="PROSITE" id="PS00041">
    <property type="entry name" value="HTH_ARAC_FAMILY_1"/>
    <property type="match status" value="1"/>
</dbReference>